<reference evidence="2" key="1">
    <citation type="submission" date="2018-06" db="EMBL/GenBank/DDBJ databases">
        <authorList>
            <person name="Zhirakovskaya E."/>
        </authorList>
    </citation>
    <scope>NUCLEOTIDE SEQUENCE [LARGE SCALE GENOMIC DNA]</scope>
</reference>
<accession>A0A345L5D1</accession>
<proteinExistence type="predicted"/>
<dbReference type="GeneID" id="54997844"/>
<dbReference type="KEGG" id="vg:54997844"/>
<evidence type="ECO:0000313" key="1">
    <source>
        <dbReference type="EMBL" id="AXH50483.1"/>
    </source>
</evidence>
<protein>
    <submittedName>
        <fullName evidence="1">Minor tail protein</fullName>
    </submittedName>
</protein>
<sequence>MADRVFAEFPYDRRFTKEEIAEITARAEKIADALRDGVAPNGAILYIDESLLQLWSVHAALAGVYVDDDRAYIVSVKIPDQAGQFADSVEWVMREDLPEDHSDTQADAEARQIVDALTERLSPEVQRRVAEQFSTAFSAVNDPDQED</sequence>
<keyword evidence="2" id="KW-1185">Reference proteome</keyword>
<dbReference type="InterPro" id="IPR021226">
    <property type="entry name" value="Phage_gene29"/>
</dbReference>
<dbReference type="EMBL" id="MH536826">
    <property type="protein sequence ID" value="AXH50483.1"/>
    <property type="molecule type" value="Genomic_DNA"/>
</dbReference>
<organism evidence="1 2">
    <name type="scientific">Gordonia phage Ruthy</name>
    <dbReference type="NCBI Taxonomy" id="2250323"/>
    <lineage>
        <taxon>Viruses</taxon>
        <taxon>Duplodnaviria</taxon>
        <taxon>Heunggongvirae</taxon>
        <taxon>Uroviricota</taxon>
        <taxon>Caudoviricetes</taxon>
        <taxon>Ruthyvirus</taxon>
        <taxon>Ruthyvirus ruthy</taxon>
    </lineage>
</organism>
<gene>
    <name evidence="1" type="primary">20</name>
    <name evidence="1" type="ORF">SEA_RUTHY_20</name>
</gene>
<dbReference type="Pfam" id="PF10910">
    <property type="entry name" value="Phage_gene29"/>
    <property type="match status" value="1"/>
</dbReference>
<evidence type="ECO:0000313" key="2">
    <source>
        <dbReference type="Proteomes" id="UP000259467"/>
    </source>
</evidence>
<dbReference type="Proteomes" id="UP000259467">
    <property type="component" value="Segment"/>
</dbReference>
<name>A0A345L5D1_9CAUD</name>
<dbReference type="RefSeq" id="YP_009806969.1">
    <property type="nucleotide sequence ID" value="NC_048019.1"/>
</dbReference>